<feature type="region of interest" description="Disordered" evidence="1">
    <location>
        <begin position="699"/>
        <end position="737"/>
    </location>
</feature>
<evidence type="ECO:0000259" key="2">
    <source>
        <dbReference type="PROSITE" id="PS50235"/>
    </source>
</evidence>
<evidence type="ECO:0000256" key="1">
    <source>
        <dbReference type="SAM" id="MobiDB-lite"/>
    </source>
</evidence>
<accession>A0A1X7AJW3</accession>
<dbReference type="OrthoDB" id="7066729at2"/>
<dbReference type="GO" id="GO:0005829">
    <property type="term" value="C:cytosol"/>
    <property type="evidence" value="ECO:0007669"/>
    <property type="project" value="TreeGrafter"/>
</dbReference>
<feature type="compositionally biased region" description="Low complexity" evidence="1">
    <location>
        <begin position="177"/>
        <end position="188"/>
    </location>
</feature>
<keyword evidence="4" id="KW-1185">Reference proteome</keyword>
<dbReference type="InterPro" id="IPR001394">
    <property type="entry name" value="Peptidase_C19_UCH"/>
</dbReference>
<feature type="region of interest" description="Disordered" evidence="1">
    <location>
        <begin position="528"/>
        <end position="610"/>
    </location>
</feature>
<dbReference type="CDD" id="cd02257">
    <property type="entry name" value="Peptidase_C19"/>
    <property type="match status" value="1"/>
</dbReference>
<organism evidence="3 4">
    <name type="scientific">Parendozoicomonas haliclonae</name>
    <dbReference type="NCBI Taxonomy" id="1960125"/>
    <lineage>
        <taxon>Bacteria</taxon>
        <taxon>Pseudomonadati</taxon>
        <taxon>Pseudomonadota</taxon>
        <taxon>Gammaproteobacteria</taxon>
        <taxon>Oceanospirillales</taxon>
        <taxon>Endozoicomonadaceae</taxon>
        <taxon>Parendozoicomonas</taxon>
    </lineage>
</organism>
<reference evidence="3 4" key="1">
    <citation type="submission" date="2017-03" db="EMBL/GenBank/DDBJ databases">
        <authorList>
            <person name="Afonso C.L."/>
            <person name="Miller P.J."/>
            <person name="Scott M.A."/>
            <person name="Spackman E."/>
            <person name="Goraichik I."/>
            <person name="Dimitrov K.M."/>
            <person name="Suarez D.L."/>
            <person name="Swayne D.E."/>
        </authorList>
    </citation>
    <scope>NUCLEOTIDE SEQUENCE [LARGE SCALE GENOMIC DNA]</scope>
    <source>
        <strain evidence="3">SB41UT1</strain>
    </source>
</reference>
<dbReference type="SUPFAM" id="SSF54001">
    <property type="entry name" value="Cysteine proteinases"/>
    <property type="match status" value="1"/>
</dbReference>
<feature type="domain" description="USP" evidence="2">
    <location>
        <begin position="895"/>
        <end position="1280"/>
    </location>
</feature>
<protein>
    <submittedName>
        <fullName evidence="3">Ubiquitin carboxyl-terminal hydrolase</fullName>
    </submittedName>
</protein>
<dbReference type="GO" id="GO:0004843">
    <property type="term" value="F:cysteine-type deubiquitinase activity"/>
    <property type="evidence" value="ECO:0007669"/>
    <property type="project" value="InterPro"/>
</dbReference>
<sequence length="1281" mass="142136">MLIERQSVIKLMGPQDPYHNPVQARFGKKRATPVHPEDVQGLRQQVKNSAQQSGLKLKNMQIEVVPNRLETLREHPIVKIAYLETLMHDLAQNQYLEPKQFQQELKKAGLGDVSRGGFSPQDQKTVLQYLQDQVLLTCYGILENRLQGYSKELGAKNLTAVGEMLAEAITRANDGIDQQGSDSDSDSGFKTADEDVPVLPLHPDHKKPLSFADKDLIGLLAQLAKNNPGAPEIESEGCHYLVRSGMVIKEDLLRAPVEIMGQLKDIWDQTVSEHQKTVKIPKAFDQPKPKPVPVVQTDGVVSEPQPQAVNHSLKKVKVPAATGVQNILQQQYGQFLSDGEFEQIRKGFDDQQWGDSRLIKELAWFVACNRYGAGLDAKHFATLHKKQAISDADLALLDDRSKRTDSNIMKEKAIKLRREANPPPQSRKRATSGTSASKTAQPSAKEQAIAEFSSAPEASVLVKKLKALTEPVIKKLRALYKAMNNTRINIPADDVVRLVNGRFVDEDYLELDPRNALRELQAIIPTIKVSEHEDSGSSTPTEDSISPLKVESEPPKPKPRSTSPTSEVKRSTPSPSPTKPVVESTVVPSVPPPSTLPTQPPKPVPRQNPFKTDLEEFIPKAEVDLFVQGLINKDSGTKDNLKALYQAVKAHPGIITIPQCLVLLNAGVVDAARLKAVPETTLKEMKALLPVLQESVQTAVKLPSSPSPRTETSPSKLKAGKASVSDKPLNSPVNTEQARPVMTTKVPLWVNRYYQVLSQHQDETGQPLVGSLSECHVLLQSLKLDGVEPEQLVAPLKQFRRVQAHQALGEVVFQTTMFAALFETGKLVEDPIHIDIPLSGYELGQMGYSVEGYVKESRKERIRNLFTGLTQLSNYRPDITGDMRVRSHGLEPVRAGLYNYTNTCFMNSTLQVLADGWQASGVLDELRGGIPAAVRNSLPREAIPAYEQFAQSFIALCDALNAPPGTKSTLIDAQANFFKAYKHYGDVTGDYRIMNILNAEIGDEVVYGRIAQQDPEEFYTTLTMALGVYENPRVSVRTHDRFKLYRQSPQPEGRPQLLDAVNRPDEYFSSRISLPLQGRTLQECIDGLSAEEVMDDDNTVAWDEGRLQYIGVKQDAGTYTSKSLSLSAANPPKQLTLGLKLYSNRDVEGRKMVVGKTNAGKDIVQSRYLREEGVELLKTMPLGKPVYLPIQPPTDGTESLAHRQIPYKVRSVVCHRGAALTSGHYMSLMFKGNDVYVCDDDVVLKWQDYATHLGQPAYKSWEDFCSRERLAAYMVTVDRLD</sequence>
<feature type="region of interest" description="Disordered" evidence="1">
    <location>
        <begin position="172"/>
        <end position="202"/>
    </location>
</feature>
<dbReference type="InterPro" id="IPR050164">
    <property type="entry name" value="Peptidase_C19"/>
</dbReference>
<evidence type="ECO:0000313" key="4">
    <source>
        <dbReference type="Proteomes" id="UP000196573"/>
    </source>
</evidence>
<evidence type="ECO:0000313" key="3">
    <source>
        <dbReference type="EMBL" id="SMA47332.1"/>
    </source>
</evidence>
<dbReference type="PANTHER" id="PTHR24006">
    <property type="entry name" value="UBIQUITIN CARBOXYL-TERMINAL HYDROLASE"/>
    <property type="match status" value="1"/>
</dbReference>
<dbReference type="RefSeq" id="WP_087110115.1">
    <property type="nucleotide sequence ID" value="NZ_CBCSCN010000003.1"/>
</dbReference>
<feature type="compositionally biased region" description="Low complexity" evidence="1">
    <location>
        <begin position="579"/>
        <end position="588"/>
    </location>
</feature>
<dbReference type="PROSITE" id="PS50235">
    <property type="entry name" value="USP_3"/>
    <property type="match status" value="1"/>
</dbReference>
<dbReference type="Gene3D" id="3.90.70.10">
    <property type="entry name" value="Cysteine proteinases"/>
    <property type="match status" value="2"/>
</dbReference>
<dbReference type="InterPro" id="IPR038765">
    <property type="entry name" value="Papain-like_cys_pep_sf"/>
</dbReference>
<dbReference type="GO" id="GO:0016579">
    <property type="term" value="P:protein deubiquitination"/>
    <property type="evidence" value="ECO:0007669"/>
    <property type="project" value="InterPro"/>
</dbReference>
<dbReference type="EMBL" id="FWPT01000005">
    <property type="protein sequence ID" value="SMA47332.1"/>
    <property type="molecule type" value="Genomic_DNA"/>
</dbReference>
<dbReference type="Proteomes" id="UP000196573">
    <property type="component" value="Unassembled WGS sequence"/>
</dbReference>
<feature type="compositionally biased region" description="Low complexity" evidence="1">
    <location>
        <begin position="703"/>
        <end position="715"/>
    </location>
</feature>
<feature type="compositionally biased region" description="Basic and acidic residues" evidence="1">
    <location>
        <begin position="407"/>
        <end position="420"/>
    </location>
</feature>
<proteinExistence type="predicted"/>
<feature type="region of interest" description="Disordered" evidence="1">
    <location>
        <begin position="407"/>
        <end position="449"/>
    </location>
</feature>
<dbReference type="InterPro" id="IPR028889">
    <property type="entry name" value="USP"/>
</dbReference>
<keyword evidence="3" id="KW-0378">Hydrolase</keyword>
<feature type="compositionally biased region" description="Pro residues" evidence="1">
    <location>
        <begin position="589"/>
        <end position="606"/>
    </location>
</feature>
<name>A0A1X7AJW3_9GAMM</name>
<dbReference type="Pfam" id="PF00443">
    <property type="entry name" value="UCH"/>
    <property type="match status" value="1"/>
</dbReference>
<feature type="compositionally biased region" description="Polar residues" evidence="1">
    <location>
        <begin position="431"/>
        <end position="444"/>
    </location>
</feature>
<gene>
    <name evidence="3" type="ORF">EHSB41UT_02371</name>
</gene>